<reference evidence="2 3" key="1">
    <citation type="submission" date="2016-10" db="EMBL/GenBank/DDBJ databases">
        <title>The genome sequence of Colletotrichum fioriniae PJ7.</title>
        <authorList>
            <person name="Baroncelli R."/>
        </authorList>
    </citation>
    <scope>NUCLEOTIDE SEQUENCE [LARGE SCALE GENOMIC DNA]</scope>
    <source>
        <strain evidence="2">Col 31</strain>
    </source>
</reference>
<feature type="region of interest" description="Disordered" evidence="1">
    <location>
        <begin position="226"/>
        <end position="280"/>
    </location>
</feature>
<feature type="compositionally biased region" description="Low complexity" evidence="1">
    <location>
        <begin position="241"/>
        <end position="260"/>
    </location>
</feature>
<dbReference type="Proteomes" id="UP001239795">
    <property type="component" value="Unassembled WGS sequence"/>
</dbReference>
<proteinExistence type="predicted"/>
<keyword evidence="3" id="KW-1185">Reference proteome</keyword>
<accession>A0AAI9XFD6</accession>
<evidence type="ECO:0000313" key="2">
    <source>
        <dbReference type="EMBL" id="KAK1445282.1"/>
    </source>
</evidence>
<dbReference type="EMBL" id="MLGG01000091">
    <property type="protein sequence ID" value="KAK1445282.1"/>
    <property type="molecule type" value="Genomic_DNA"/>
</dbReference>
<dbReference type="AlphaFoldDB" id="A0AAI9XFD6"/>
<feature type="compositionally biased region" description="Basic and acidic residues" evidence="1">
    <location>
        <begin position="268"/>
        <end position="280"/>
    </location>
</feature>
<gene>
    <name evidence="2" type="ORF">CMEL01_16821</name>
</gene>
<name>A0AAI9XFD6_9PEZI</name>
<dbReference type="InterPro" id="IPR022190">
    <property type="entry name" value="DUF3716"/>
</dbReference>
<evidence type="ECO:0000256" key="1">
    <source>
        <dbReference type="SAM" id="MobiDB-lite"/>
    </source>
</evidence>
<organism evidence="2 3">
    <name type="scientific">Colletotrichum melonis</name>
    <dbReference type="NCBI Taxonomy" id="1209925"/>
    <lineage>
        <taxon>Eukaryota</taxon>
        <taxon>Fungi</taxon>
        <taxon>Dikarya</taxon>
        <taxon>Ascomycota</taxon>
        <taxon>Pezizomycotina</taxon>
        <taxon>Sordariomycetes</taxon>
        <taxon>Hypocreomycetidae</taxon>
        <taxon>Glomerellales</taxon>
        <taxon>Glomerellaceae</taxon>
        <taxon>Colletotrichum</taxon>
        <taxon>Colletotrichum acutatum species complex</taxon>
    </lineage>
</organism>
<comment type="caution">
    <text evidence="2">The sequence shown here is derived from an EMBL/GenBank/DDBJ whole genome shotgun (WGS) entry which is preliminary data.</text>
</comment>
<protein>
    <submittedName>
        <fullName evidence="2">Uncharacterized protein</fullName>
    </submittedName>
</protein>
<sequence length="280" mass="29916">MAPPSLNPKRIGRDVLDGLGVNSLVRSGRSVGVLSALTIARELPPRRDGKPILVVRKHRVLSVLVQTTGSRRRVSCERCSRGNGPWKDCVAPNGPEGAEATKGACANYSSSAKRPRKPMDIGSRNLESMSLLSPLSVRGEGRREEFWNPIASLRAPMFAMMPVADCTPIHADLVERLETARTYIAQFINESHLLSQQLLDIASPPLLQASERPQATLMAGCRTMISSTPPCSRSPDEGDNTASPLSSSLGTASTLSAPSAEHGQAAGEGDKSHEIPDPPI</sequence>
<dbReference type="Pfam" id="PF12511">
    <property type="entry name" value="DUF3716"/>
    <property type="match status" value="1"/>
</dbReference>
<evidence type="ECO:0000313" key="3">
    <source>
        <dbReference type="Proteomes" id="UP001239795"/>
    </source>
</evidence>